<sequence length="295" mass="33576">MKFASPLRYPGGKGSLAAFLTDVIDLNDLRGYPYYEPYAGGAGAALNLLRDGVVSEIHINDADRRIFAFWASALHQADRFVDRIFNVPLSMEEWRKQQDICLRPESHSDFDVGFSAFYMNRCNRSGVLTGAGPIGGYEQSGKWNLGVRFNREALSERVLSLAKQKESIKTYNLDAINFLKEKLPKGLSRAKSFVYLDPPYVNKGQRLYLNAYEHKDHAEVSKYITKQKTLHWILSYDDTELVRNLYKNYNIFHLPIKYSLQQKKSAKELVIAPNHLTLPQAAKVSGTESLISRCN</sequence>
<dbReference type="GO" id="GO:0004519">
    <property type="term" value="F:endonuclease activity"/>
    <property type="evidence" value="ECO:0007669"/>
    <property type="project" value="UniProtKB-KW"/>
</dbReference>
<proteinExistence type="predicted"/>
<dbReference type="EMBL" id="BPMS01000022">
    <property type="protein sequence ID" value="GIZ90276.1"/>
    <property type="molecule type" value="Genomic_DNA"/>
</dbReference>
<keyword evidence="2" id="KW-0489">Methyltransferase</keyword>
<dbReference type="GO" id="GO:0009307">
    <property type="term" value="P:DNA restriction-modification system"/>
    <property type="evidence" value="ECO:0007669"/>
    <property type="project" value="InterPro"/>
</dbReference>
<dbReference type="SUPFAM" id="SSF53335">
    <property type="entry name" value="S-adenosyl-L-methionine-dependent methyltransferases"/>
    <property type="match status" value="1"/>
</dbReference>
<evidence type="ECO:0000313" key="9">
    <source>
        <dbReference type="Proteomes" id="UP000887228"/>
    </source>
</evidence>
<evidence type="ECO:0000256" key="2">
    <source>
        <dbReference type="ARBA" id="ARBA00022603"/>
    </source>
</evidence>
<dbReference type="GO" id="GO:1904047">
    <property type="term" value="F:S-adenosyl-L-methionine binding"/>
    <property type="evidence" value="ECO:0007669"/>
    <property type="project" value="TreeGrafter"/>
</dbReference>
<dbReference type="Proteomes" id="UP000887212">
    <property type="component" value="Unassembled WGS sequence"/>
</dbReference>
<organism evidence="6 8">
    <name type="scientific">Aquipseudomonas alcaligenes</name>
    <name type="common">Pseudomonas alcaligenes</name>
    <dbReference type="NCBI Taxonomy" id="43263"/>
    <lineage>
        <taxon>Bacteria</taxon>
        <taxon>Pseudomonadati</taxon>
        <taxon>Pseudomonadota</taxon>
        <taxon>Gammaproteobacteria</taxon>
        <taxon>Pseudomonadales</taxon>
        <taxon>Pseudomonadaceae</taxon>
        <taxon>Aquipseudomonas</taxon>
    </lineage>
</organism>
<evidence type="ECO:0000313" key="6">
    <source>
        <dbReference type="EMBL" id="GIZ90276.1"/>
    </source>
</evidence>
<accession>A0AA37CIT4</accession>
<keyword evidence="3" id="KW-0808">Transferase</keyword>
<comment type="caution">
    <text evidence="6">The sequence shown here is derived from an EMBL/GenBank/DDBJ whole genome shotgun (WGS) entry which is preliminary data.</text>
</comment>
<dbReference type="Proteomes" id="UP000887228">
    <property type="component" value="Unassembled WGS sequence"/>
</dbReference>
<keyword evidence="6" id="KW-0255">Endonuclease</keyword>
<evidence type="ECO:0000313" key="7">
    <source>
        <dbReference type="EMBL" id="GIZ94655.1"/>
    </source>
</evidence>
<dbReference type="PROSITE" id="PS00092">
    <property type="entry name" value="N6_MTASE"/>
    <property type="match status" value="1"/>
</dbReference>
<dbReference type="GO" id="GO:0009007">
    <property type="term" value="F:site-specific DNA-methyltransferase (adenine-specific) activity"/>
    <property type="evidence" value="ECO:0007669"/>
    <property type="project" value="UniProtKB-EC"/>
</dbReference>
<evidence type="ECO:0000313" key="8">
    <source>
        <dbReference type="Proteomes" id="UP000887212"/>
    </source>
</evidence>
<evidence type="ECO:0000256" key="3">
    <source>
        <dbReference type="ARBA" id="ARBA00022679"/>
    </source>
</evidence>
<dbReference type="PIRSF" id="PIRSF000398">
    <property type="entry name" value="M_m6A_EcoRV"/>
    <property type="match status" value="1"/>
</dbReference>
<dbReference type="RefSeq" id="WP_203787992.1">
    <property type="nucleotide sequence ID" value="NZ_AP024354.1"/>
</dbReference>
<dbReference type="Gene3D" id="3.40.50.150">
    <property type="entry name" value="Vaccinia Virus protein VP39"/>
    <property type="match status" value="2"/>
</dbReference>
<comment type="catalytic activity">
    <reaction evidence="5">
        <text>a 2'-deoxyadenosine in DNA + S-adenosyl-L-methionine = an N(6)-methyl-2'-deoxyadenosine in DNA + S-adenosyl-L-homocysteine + H(+)</text>
        <dbReference type="Rhea" id="RHEA:15197"/>
        <dbReference type="Rhea" id="RHEA-COMP:12418"/>
        <dbReference type="Rhea" id="RHEA-COMP:12419"/>
        <dbReference type="ChEBI" id="CHEBI:15378"/>
        <dbReference type="ChEBI" id="CHEBI:57856"/>
        <dbReference type="ChEBI" id="CHEBI:59789"/>
        <dbReference type="ChEBI" id="CHEBI:90615"/>
        <dbReference type="ChEBI" id="CHEBI:90616"/>
        <dbReference type="EC" id="2.1.1.72"/>
    </reaction>
</comment>
<dbReference type="PANTHER" id="PTHR30481:SF2">
    <property type="entry name" value="SITE-SPECIFIC DNA-METHYLTRANSFERASE (ADENINE-SPECIFIC)"/>
    <property type="match status" value="1"/>
</dbReference>
<protein>
    <recommendedName>
        <fullName evidence="1">site-specific DNA-methyltransferase (adenine-specific)</fullName>
        <ecNumber evidence="1">2.1.1.72</ecNumber>
    </recommendedName>
</protein>
<name>A0AA37CIT4_AQUAC</name>
<dbReference type="GO" id="GO:0032259">
    <property type="term" value="P:methylation"/>
    <property type="evidence" value="ECO:0007669"/>
    <property type="project" value="UniProtKB-KW"/>
</dbReference>
<evidence type="ECO:0000256" key="4">
    <source>
        <dbReference type="ARBA" id="ARBA00022691"/>
    </source>
</evidence>
<dbReference type="InterPro" id="IPR012327">
    <property type="entry name" value="MeTrfase_D12"/>
</dbReference>
<dbReference type="GO" id="GO:0043565">
    <property type="term" value="F:sequence-specific DNA binding"/>
    <property type="evidence" value="ECO:0007669"/>
    <property type="project" value="TreeGrafter"/>
</dbReference>
<keyword evidence="6" id="KW-0378">Hydrolase</keyword>
<reference evidence="6 9" key="1">
    <citation type="submission" date="2021-07" db="EMBL/GenBank/DDBJ databases">
        <title>Whole genome sequencing of carbapenem-resistant Pseudomonas spp. isolated in Japan.</title>
        <authorList>
            <person name="Suzuki M."/>
            <person name="Maehana S."/>
            <person name="Kitasato H."/>
        </authorList>
    </citation>
    <scope>NUCLEOTIDE SEQUENCE</scope>
    <source>
        <strain evidence="6">KAM435</strain>
        <strain evidence="7 9">KAM436</strain>
    </source>
</reference>
<dbReference type="PRINTS" id="PR00505">
    <property type="entry name" value="D12N6MTFRASE"/>
</dbReference>
<dbReference type="AlphaFoldDB" id="A0AA37CIT4"/>
<evidence type="ECO:0000256" key="1">
    <source>
        <dbReference type="ARBA" id="ARBA00011900"/>
    </source>
</evidence>
<keyword evidence="4" id="KW-0949">S-adenosyl-L-methionine</keyword>
<gene>
    <name evidence="6" type="ORF">KAM435_36030</name>
    <name evidence="7" type="ORF">KAM436_36230</name>
</gene>
<dbReference type="Pfam" id="PF02086">
    <property type="entry name" value="MethyltransfD12"/>
    <property type="match status" value="1"/>
</dbReference>
<dbReference type="EMBL" id="BPMT01000021">
    <property type="protein sequence ID" value="GIZ94655.1"/>
    <property type="molecule type" value="Genomic_DNA"/>
</dbReference>
<keyword evidence="6" id="KW-0540">Nuclease</keyword>
<dbReference type="InterPro" id="IPR012263">
    <property type="entry name" value="M_m6A_EcoRV"/>
</dbReference>
<dbReference type="EC" id="2.1.1.72" evidence="1"/>
<dbReference type="InterPro" id="IPR002052">
    <property type="entry name" value="DNA_methylase_N6_adenine_CS"/>
</dbReference>
<dbReference type="GO" id="GO:0006298">
    <property type="term" value="P:mismatch repair"/>
    <property type="evidence" value="ECO:0007669"/>
    <property type="project" value="TreeGrafter"/>
</dbReference>
<dbReference type="InterPro" id="IPR029063">
    <property type="entry name" value="SAM-dependent_MTases_sf"/>
</dbReference>
<evidence type="ECO:0000256" key="5">
    <source>
        <dbReference type="ARBA" id="ARBA00047942"/>
    </source>
</evidence>
<dbReference type="PANTHER" id="PTHR30481">
    <property type="entry name" value="DNA ADENINE METHYLASE"/>
    <property type="match status" value="1"/>
</dbReference>